<feature type="transmembrane region" description="Helical" evidence="1">
    <location>
        <begin position="12"/>
        <end position="33"/>
    </location>
</feature>
<accession>A0ABY5GKS0</accession>
<dbReference type="InterPro" id="IPR025597">
    <property type="entry name" value="DUF4345"/>
</dbReference>
<keyword evidence="1" id="KW-1133">Transmembrane helix</keyword>
<keyword evidence="1" id="KW-0472">Membrane</keyword>
<reference evidence="2" key="1">
    <citation type="submission" date="2022-07" db="EMBL/GenBank/DDBJ databases">
        <title>Genome sequencing of Photobacterium atrarenae GJH2-4.</title>
        <authorList>
            <person name="Park S.-J."/>
        </authorList>
    </citation>
    <scope>NUCLEOTIDE SEQUENCE</scope>
    <source>
        <strain evidence="2">GJH2-4</strain>
    </source>
</reference>
<feature type="transmembrane region" description="Helical" evidence="1">
    <location>
        <begin position="79"/>
        <end position="102"/>
    </location>
</feature>
<evidence type="ECO:0000313" key="3">
    <source>
        <dbReference type="Proteomes" id="UP001057998"/>
    </source>
</evidence>
<keyword evidence="1" id="KW-0812">Transmembrane</keyword>
<keyword evidence="3" id="KW-1185">Reference proteome</keyword>
<dbReference type="EMBL" id="CP101509">
    <property type="protein sequence ID" value="UTV29914.1"/>
    <property type="molecule type" value="Genomic_DNA"/>
</dbReference>
<proteinExistence type="predicted"/>
<dbReference type="Proteomes" id="UP001057998">
    <property type="component" value="Chromosome 2"/>
</dbReference>
<protein>
    <submittedName>
        <fullName evidence="2">DUF4345 domain-containing protein</fullName>
    </submittedName>
</protein>
<evidence type="ECO:0000313" key="2">
    <source>
        <dbReference type="EMBL" id="UTV29914.1"/>
    </source>
</evidence>
<feature type="transmembrane region" description="Helical" evidence="1">
    <location>
        <begin position="53"/>
        <end position="72"/>
    </location>
</feature>
<name>A0ABY5GKS0_9GAMM</name>
<organism evidence="2 3">
    <name type="scientific">Photobacterium atrarenae</name>
    <dbReference type="NCBI Taxonomy" id="865757"/>
    <lineage>
        <taxon>Bacteria</taxon>
        <taxon>Pseudomonadati</taxon>
        <taxon>Pseudomonadota</taxon>
        <taxon>Gammaproteobacteria</taxon>
        <taxon>Vibrionales</taxon>
        <taxon>Vibrionaceae</taxon>
        <taxon>Photobacterium</taxon>
    </lineage>
</organism>
<dbReference type="RefSeq" id="WP_255391247.1">
    <property type="nucleotide sequence ID" value="NZ_CP101509.1"/>
</dbReference>
<gene>
    <name evidence="2" type="ORF">NNL38_23210</name>
</gene>
<feature type="transmembrane region" description="Helical" evidence="1">
    <location>
        <begin position="108"/>
        <end position="127"/>
    </location>
</feature>
<dbReference type="Pfam" id="PF14248">
    <property type="entry name" value="DUF4345"/>
    <property type="match status" value="1"/>
</dbReference>
<sequence>MSTESVAIQSKLLVYLTALFFLFYGAIFAVFPVEMANLITGSSPNSTSATIDFRATYGGAQFAIGLALILVLKIKQDVTLALIIVAITLLSMAFGRLIGILLDGQPNTLMYVYLVAELVFGLLALYLRKSEAPVANA</sequence>
<evidence type="ECO:0000256" key="1">
    <source>
        <dbReference type="SAM" id="Phobius"/>
    </source>
</evidence>